<proteinExistence type="predicted"/>
<evidence type="ECO:0000313" key="3">
    <source>
        <dbReference type="Proteomes" id="UP000784294"/>
    </source>
</evidence>
<evidence type="ECO:0000313" key="2">
    <source>
        <dbReference type="EMBL" id="VEL42928.1"/>
    </source>
</evidence>
<name>A0A3S5B195_9PLAT</name>
<gene>
    <name evidence="2" type="ORF">PXEA_LOCUS36368</name>
</gene>
<sequence>MYRRVGGAACDWPDPAVPGLKAASSKAAPLPPAASRHGEQRRTLRHFVVLLDARPSRLVIGSFQGQPNSLARRGLVLRPSDGDGMDGPWRVFTARAREPLALHSFCAWPPFLRASDRGSAAPEPTGAACLAANIRRRRRRHDGKTSSAQPG</sequence>
<protein>
    <submittedName>
        <fullName evidence="2">Uncharacterized protein</fullName>
    </submittedName>
</protein>
<feature type="region of interest" description="Disordered" evidence="1">
    <location>
        <begin position="116"/>
        <end position="151"/>
    </location>
</feature>
<dbReference type="EMBL" id="CAAALY010277642">
    <property type="protein sequence ID" value="VEL42928.1"/>
    <property type="molecule type" value="Genomic_DNA"/>
</dbReference>
<keyword evidence="3" id="KW-1185">Reference proteome</keyword>
<reference evidence="2" key="1">
    <citation type="submission" date="2018-11" db="EMBL/GenBank/DDBJ databases">
        <authorList>
            <consortium name="Pathogen Informatics"/>
        </authorList>
    </citation>
    <scope>NUCLEOTIDE SEQUENCE</scope>
</reference>
<comment type="caution">
    <text evidence="2">The sequence shown here is derived from an EMBL/GenBank/DDBJ whole genome shotgun (WGS) entry which is preliminary data.</text>
</comment>
<dbReference type="AlphaFoldDB" id="A0A3S5B195"/>
<accession>A0A3S5B195</accession>
<organism evidence="2 3">
    <name type="scientific">Protopolystoma xenopodis</name>
    <dbReference type="NCBI Taxonomy" id="117903"/>
    <lineage>
        <taxon>Eukaryota</taxon>
        <taxon>Metazoa</taxon>
        <taxon>Spiralia</taxon>
        <taxon>Lophotrochozoa</taxon>
        <taxon>Platyhelminthes</taxon>
        <taxon>Monogenea</taxon>
        <taxon>Polyopisthocotylea</taxon>
        <taxon>Polystomatidea</taxon>
        <taxon>Polystomatidae</taxon>
        <taxon>Protopolystoma</taxon>
    </lineage>
</organism>
<evidence type="ECO:0000256" key="1">
    <source>
        <dbReference type="SAM" id="MobiDB-lite"/>
    </source>
</evidence>
<dbReference type="Proteomes" id="UP000784294">
    <property type="component" value="Unassembled WGS sequence"/>
</dbReference>